<evidence type="ECO:0000313" key="2">
    <source>
        <dbReference type="Proteomes" id="UP001060919"/>
    </source>
</evidence>
<keyword evidence="2" id="KW-1185">Reference proteome</keyword>
<sequence>MMQLKPAKKLTTNKVIKSAHNWLFFTITKNGILDCSSMVEIVFYGQHHGGQLKDNPNGKKALARYSTNQVFASGSYMQPLPPNLDRSQMSVQIYFFMDEDVFIQIDNFDFNQKFEGESIIVQNRDENDPLYYVNIGSLFSVAAANAEPIAISDPSQFKLVQKGKSAYKVFDLGGGQFKIARADTGANVNPTSPTGRGILKLYGELSSEG</sequence>
<gene>
    <name evidence="1" type="ORF">AsAng_0008220</name>
</gene>
<reference evidence="1" key="1">
    <citation type="submission" date="2022-09" db="EMBL/GenBank/DDBJ databases">
        <title>Aureispira anguillicida sp. nov., isolated from Leptocephalus of Japanese eel Anguilla japonica.</title>
        <authorList>
            <person name="Yuasa K."/>
            <person name="Mekata T."/>
            <person name="Ikunari K."/>
        </authorList>
    </citation>
    <scope>NUCLEOTIDE SEQUENCE</scope>
    <source>
        <strain evidence="1">EL160426</strain>
    </source>
</reference>
<evidence type="ECO:0000313" key="1">
    <source>
        <dbReference type="EMBL" id="BDS10115.1"/>
    </source>
</evidence>
<dbReference type="Proteomes" id="UP001060919">
    <property type="component" value="Chromosome"/>
</dbReference>
<accession>A0A915YBN2</accession>
<organism evidence="1 2">
    <name type="scientific">Aureispira anguillae</name>
    <dbReference type="NCBI Taxonomy" id="2864201"/>
    <lineage>
        <taxon>Bacteria</taxon>
        <taxon>Pseudomonadati</taxon>
        <taxon>Bacteroidota</taxon>
        <taxon>Saprospiria</taxon>
        <taxon>Saprospirales</taxon>
        <taxon>Saprospiraceae</taxon>
        <taxon>Aureispira</taxon>
    </lineage>
</organism>
<dbReference type="AlphaFoldDB" id="A0A915YBN2"/>
<dbReference type="KEGG" id="aup:AsAng_0008220"/>
<protein>
    <submittedName>
        <fullName evidence="1">Uncharacterized protein</fullName>
    </submittedName>
</protein>
<dbReference type="EMBL" id="AP026867">
    <property type="protein sequence ID" value="BDS10115.1"/>
    <property type="molecule type" value="Genomic_DNA"/>
</dbReference>
<dbReference type="RefSeq" id="WP_264791451.1">
    <property type="nucleotide sequence ID" value="NZ_AP026867.1"/>
</dbReference>
<proteinExistence type="predicted"/>
<name>A0A915YBN2_9BACT</name>